<dbReference type="InterPro" id="IPR004165">
    <property type="entry name" value="CoA_trans_fam_I"/>
</dbReference>
<keyword evidence="2" id="KW-1185">Reference proteome</keyword>
<dbReference type="InterPro" id="IPR037171">
    <property type="entry name" value="NagB/RpiA_transferase-like"/>
</dbReference>
<dbReference type="AlphaFoldDB" id="A0A7U3YME1"/>
<organism evidence="1 2">
    <name type="scientific">Desulfobulbus propionicus (strain ATCC 33891 / DSM 2032 / VKM B-1956 / 1pr3)</name>
    <dbReference type="NCBI Taxonomy" id="577650"/>
    <lineage>
        <taxon>Bacteria</taxon>
        <taxon>Pseudomonadati</taxon>
        <taxon>Thermodesulfobacteriota</taxon>
        <taxon>Desulfobulbia</taxon>
        <taxon>Desulfobulbales</taxon>
        <taxon>Desulfobulbaceae</taxon>
        <taxon>Desulfobulbus</taxon>
    </lineage>
</organism>
<keyword evidence="1" id="KW-0808">Transferase</keyword>
<dbReference type="PANTHER" id="PTHR43293">
    <property type="entry name" value="ACETATE COA-TRANSFERASE YDIF"/>
    <property type="match status" value="1"/>
</dbReference>
<dbReference type="SMART" id="SM00882">
    <property type="entry name" value="CoA_trans"/>
    <property type="match status" value="1"/>
</dbReference>
<proteinExistence type="predicted"/>
<dbReference type="Pfam" id="PF01144">
    <property type="entry name" value="CoA_trans"/>
    <property type="match status" value="1"/>
</dbReference>
<evidence type="ECO:0000313" key="2">
    <source>
        <dbReference type="Proteomes" id="UP000006365"/>
    </source>
</evidence>
<protein>
    <submittedName>
        <fullName evidence="1">Coenzyme A transferase</fullName>
    </submittedName>
</protein>
<dbReference type="SUPFAM" id="SSF100950">
    <property type="entry name" value="NagB/RpiA/CoA transferase-like"/>
    <property type="match status" value="1"/>
</dbReference>
<dbReference type="KEGG" id="dpr:Despr_1911"/>
<dbReference type="PANTHER" id="PTHR43293:SF3">
    <property type="entry name" value="CHOLESTEROL RING-CLEAVING HYDROLASE IPDB SUBUNIT"/>
    <property type="match status" value="1"/>
</dbReference>
<dbReference type="GO" id="GO:0008410">
    <property type="term" value="F:CoA-transferase activity"/>
    <property type="evidence" value="ECO:0007669"/>
    <property type="project" value="InterPro"/>
</dbReference>
<accession>A0A7U3YME1</accession>
<dbReference type="EMBL" id="CP002364">
    <property type="protein sequence ID" value="ADW18059.1"/>
    <property type="molecule type" value="Genomic_DNA"/>
</dbReference>
<gene>
    <name evidence="1" type="ordered locus">Despr_1911</name>
</gene>
<name>A0A7U3YME1_DESPD</name>
<dbReference type="Gene3D" id="3.30.30.40">
    <property type="match status" value="1"/>
</dbReference>
<sequence>METNAKMFWTGLSPDEAREALVNKDKSKKDKRMTLKEAVSKFVKNGDNVGIGGFVNLRQPVAICHEMVRQGFKDLTLSWQSAGMAAEILGAAMIARPDHFSIKRIELAYWGHESFGLSPSWRYLAERGLIEFEDWSNYNMSARFKAGAMGLPFLPTRGPLGGDIKNTSRTKIIDCPFTGRPIALVPACHPNVAIIHVQAADMYGNCIIRGTDATCPEIAMAAKHCIVTCEQLVSHELIVSNPKDILIPFPAVDAVIHVPYGAYPGACRRHYYFNGDHIRDFLGRIMPMVKGAPADSLKAWFDEYIFGVETFEQYLDKFPLSKILADKAAEAVHCERLA</sequence>
<evidence type="ECO:0000313" key="1">
    <source>
        <dbReference type="EMBL" id="ADW18059.1"/>
    </source>
</evidence>
<dbReference type="Proteomes" id="UP000006365">
    <property type="component" value="Chromosome"/>
</dbReference>
<dbReference type="Gene3D" id="3.40.1080.10">
    <property type="entry name" value="Glutaconate Coenzyme A-transferase"/>
    <property type="match status" value="1"/>
</dbReference>
<reference evidence="1 2" key="1">
    <citation type="journal article" date="2011" name="Stand. Genomic Sci.">
        <title>Complete genome sequence of Desulfobulbus propionicus type strain (1pr3).</title>
        <authorList>
            <person name="Pagani I."/>
            <person name="Lapidus A."/>
            <person name="Nolan M."/>
            <person name="Lucas S."/>
            <person name="Hammon N."/>
            <person name="Deshpande S."/>
            <person name="Cheng J.F."/>
            <person name="Chertkov O."/>
            <person name="Davenport K."/>
            <person name="Tapia R."/>
            <person name="Han C."/>
            <person name="Goodwin L."/>
            <person name="Pitluck S."/>
            <person name="Liolios K."/>
            <person name="Mavromatis K."/>
            <person name="Ivanova N."/>
            <person name="Mikhailova N."/>
            <person name="Pati A."/>
            <person name="Chen A."/>
            <person name="Palaniappan K."/>
            <person name="Land M."/>
            <person name="Hauser L."/>
            <person name="Chang Y.J."/>
            <person name="Jeffries C.D."/>
            <person name="Detter J.C."/>
            <person name="Brambilla E."/>
            <person name="Kannan K.P."/>
            <person name="Djao O.D."/>
            <person name="Rohde M."/>
            <person name="Pukall R."/>
            <person name="Spring S."/>
            <person name="Goker M."/>
            <person name="Sikorski J."/>
            <person name="Woyke T."/>
            <person name="Bristow J."/>
            <person name="Eisen J.A."/>
            <person name="Markowitz V."/>
            <person name="Hugenholtz P."/>
            <person name="Kyrpides N.C."/>
            <person name="Klenk H.P."/>
        </authorList>
    </citation>
    <scope>NUCLEOTIDE SEQUENCE [LARGE SCALE GENOMIC DNA]</scope>
    <source>
        <strain evidence="2">ATCC 33891 / DSM 2032 / 1pr3</strain>
    </source>
</reference>